<dbReference type="Gene3D" id="3.40.50.1580">
    <property type="entry name" value="Nucleoside phosphorylase domain"/>
    <property type="match status" value="1"/>
</dbReference>
<comment type="caution">
    <text evidence="2">The sequence shown here is derived from an EMBL/GenBank/DDBJ whole genome shotgun (WGS) entry which is preliminary data.</text>
</comment>
<dbReference type="PANTHER" id="PTHR46832:SF1">
    <property type="entry name" value="5'-METHYLTHIOADENOSINE_S-ADENOSYLHOMOCYSTEINE NUCLEOSIDASE"/>
    <property type="match status" value="1"/>
</dbReference>
<dbReference type="PANTHER" id="PTHR46832">
    <property type="entry name" value="5'-METHYLTHIOADENOSINE/S-ADENOSYLHOMOCYSTEINE NUCLEOSIDASE"/>
    <property type="match status" value="1"/>
</dbReference>
<dbReference type="GO" id="GO:0008930">
    <property type="term" value="F:methylthioadenosine nucleosidase activity"/>
    <property type="evidence" value="ECO:0007669"/>
    <property type="project" value="TreeGrafter"/>
</dbReference>
<dbReference type="SUPFAM" id="SSF53167">
    <property type="entry name" value="Purine and uridine phosphorylases"/>
    <property type="match status" value="1"/>
</dbReference>
<protein>
    <recommendedName>
        <fullName evidence="1">Nucleoside phosphorylase domain-containing protein</fullName>
    </recommendedName>
</protein>
<dbReference type="Pfam" id="PF01048">
    <property type="entry name" value="PNP_UDP_1"/>
    <property type="match status" value="1"/>
</dbReference>
<feature type="domain" description="Nucleoside phosphorylase" evidence="1">
    <location>
        <begin position="130"/>
        <end position="200"/>
    </location>
</feature>
<sequence>MATNNISRSSRSPVFARSGGVTRAVSPSDSDFSFTSPVFIVGLQAEARLVRAFGPVGIGVHAAAEMAARGAAALISCGLAGGLDPALSPGAIIIPRVVLGAEGERFAADPRLIAGLGGATAEALLDVPQVIARAAEKARLFAATNAAALDMESGAVARAARARGIPFAVLRAVCDPATRDLPPAALTALDQRGAIGLARVLASLLAQPRQIIGLLALARDAAAARSALRQALAGFSFPGFPGHKAAAAPG</sequence>
<dbReference type="GO" id="GO:0005829">
    <property type="term" value="C:cytosol"/>
    <property type="evidence" value="ECO:0007669"/>
    <property type="project" value="TreeGrafter"/>
</dbReference>
<evidence type="ECO:0000259" key="1">
    <source>
        <dbReference type="Pfam" id="PF01048"/>
    </source>
</evidence>
<evidence type="ECO:0000313" key="2">
    <source>
        <dbReference type="EMBL" id="HGC42147.1"/>
    </source>
</evidence>
<dbReference type="AlphaFoldDB" id="A0A8J4M5D4"/>
<dbReference type="GO" id="GO:0008782">
    <property type="term" value="F:adenosylhomocysteine nucleosidase activity"/>
    <property type="evidence" value="ECO:0007669"/>
    <property type="project" value="TreeGrafter"/>
</dbReference>
<dbReference type="InterPro" id="IPR035994">
    <property type="entry name" value="Nucleoside_phosphorylase_sf"/>
</dbReference>
<dbReference type="GO" id="GO:0009116">
    <property type="term" value="P:nucleoside metabolic process"/>
    <property type="evidence" value="ECO:0007669"/>
    <property type="project" value="InterPro"/>
</dbReference>
<reference evidence="2" key="1">
    <citation type="journal article" date="2020" name="mSystems">
        <title>Genome- and Community-Level Interaction Insights into Carbon Utilization and Element Cycling Functions of Hydrothermarchaeota in Hydrothermal Sediment.</title>
        <authorList>
            <person name="Zhou Z."/>
            <person name="Liu Y."/>
            <person name="Xu W."/>
            <person name="Pan J."/>
            <person name="Luo Z.H."/>
            <person name="Li M."/>
        </authorList>
    </citation>
    <scope>NUCLEOTIDE SEQUENCE</scope>
    <source>
        <strain evidence="2">SpSt-997</strain>
    </source>
</reference>
<name>A0A8J4M5D4_9PROT</name>
<dbReference type="InterPro" id="IPR000845">
    <property type="entry name" value="Nucleoside_phosphorylase_d"/>
</dbReference>
<proteinExistence type="predicted"/>
<dbReference type="EMBL" id="DTQM01000054">
    <property type="protein sequence ID" value="HGC42147.1"/>
    <property type="molecule type" value="Genomic_DNA"/>
</dbReference>
<dbReference type="GO" id="GO:0019284">
    <property type="term" value="P:L-methionine salvage from S-adenosylmethionine"/>
    <property type="evidence" value="ECO:0007669"/>
    <property type="project" value="TreeGrafter"/>
</dbReference>
<gene>
    <name evidence="2" type="ORF">ENY07_02835</name>
</gene>
<organism evidence="2">
    <name type="scientific">Acidicaldus sp</name>
    <dbReference type="NCBI Taxonomy" id="1872105"/>
    <lineage>
        <taxon>Bacteria</taxon>
        <taxon>Pseudomonadati</taxon>
        <taxon>Pseudomonadota</taxon>
        <taxon>Alphaproteobacteria</taxon>
        <taxon>Acetobacterales</taxon>
        <taxon>Acetobacteraceae</taxon>
        <taxon>Acidicaldus</taxon>
    </lineage>
</organism>
<accession>A0A8J4M5D4</accession>